<feature type="compositionally biased region" description="Low complexity" evidence="2">
    <location>
        <begin position="661"/>
        <end position="671"/>
    </location>
</feature>
<dbReference type="InterPro" id="IPR004210">
    <property type="entry name" value="BESS_motif"/>
</dbReference>
<proteinExistence type="predicted"/>
<feature type="region of interest" description="Disordered" evidence="2">
    <location>
        <begin position="560"/>
        <end position="671"/>
    </location>
</feature>
<keyword evidence="1" id="KW-0539">Nucleus</keyword>
<feature type="compositionally biased region" description="Basic and acidic residues" evidence="2">
    <location>
        <begin position="567"/>
        <end position="583"/>
    </location>
</feature>
<gene>
    <name evidence="4" type="ORF">BEMITA_LOCUS12505</name>
</gene>
<feature type="compositionally biased region" description="Low complexity" evidence="2">
    <location>
        <begin position="285"/>
        <end position="295"/>
    </location>
</feature>
<feature type="compositionally biased region" description="Basic residues" evidence="2">
    <location>
        <begin position="645"/>
        <end position="660"/>
    </location>
</feature>
<dbReference type="GO" id="GO:0003677">
    <property type="term" value="F:DNA binding"/>
    <property type="evidence" value="ECO:0007669"/>
    <property type="project" value="InterPro"/>
</dbReference>
<feature type="region of interest" description="Disordered" evidence="2">
    <location>
        <begin position="266"/>
        <end position="295"/>
    </location>
</feature>
<dbReference type="Pfam" id="PF02944">
    <property type="entry name" value="BESS"/>
    <property type="match status" value="1"/>
</dbReference>
<evidence type="ECO:0000313" key="5">
    <source>
        <dbReference type="Proteomes" id="UP001152759"/>
    </source>
</evidence>
<feature type="compositionally biased region" description="Basic and acidic residues" evidence="2">
    <location>
        <begin position="632"/>
        <end position="644"/>
    </location>
</feature>
<feature type="compositionally biased region" description="Basic and acidic residues" evidence="2">
    <location>
        <begin position="486"/>
        <end position="526"/>
    </location>
</feature>
<protein>
    <recommendedName>
        <fullName evidence="3">BESS domain-containing protein</fullName>
    </recommendedName>
</protein>
<name>A0A9P0ALY0_BEMTA</name>
<evidence type="ECO:0000313" key="4">
    <source>
        <dbReference type="EMBL" id="CAH0394178.1"/>
    </source>
</evidence>
<feature type="region of interest" description="Disordered" evidence="2">
    <location>
        <begin position="463"/>
        <end position="540"/>
    </location>
</feature>
<keyword evidence="5" id="KW-1185">Reference proteome</keyword>
<dbReference type="AlphaFoldDB" id="A0A9P0ALY0"/>
<dbReference type="KEGG" id="btab:109034987"/>
<evidence type="ECO:0000256" key="1">
    <source>
        <dbReference type="PROSITE-ProRule" id="PRU00371"/>
    </source>
</evidence>
<evidence type="ECO:0000259" key="3">
    <source>
        <dbReference type="PROSITE" id="PS51031"/>
    </source>
</evidence>
<sequence length="671" mass="77315">MSCDCKFARNGRSCKYNADLLKFLEHEAELRALAASLNGRRALRDDTAFRDLHDEAPLPRPRPAPTPAVGIGSPCWSPLSYICALVPDQPPATPSPSTPNNLFVYRQEASFFKSECAKPPPAKPTASASAEKCKPEEKTVSAVCPPCPPAASSSESSVESGSCSEDNWYDVNNCTWEEWENYCCGRSHPKSQPCPTGAPRKFWNRLKAIKLKPCRKRKRPKDCRRTKLKWCPFKILETITPKPGSCARLRDCQPSIATIDMSLQKRPARSNPCVPCQGPPPKEPSPCSSSSSTSSEDSWCKLYLENRKNWKRECKERKECKKPHRSRDRSRCERGRKWECSPQPCPQPCSTRSRLRDKARQLQQLSQSKILSRFNLPDCCPQPCPQPCPSRPEVTRSQHSQPCVHAPSTTDCGAVRRSSRDEDSLFLMSLLPCFKKMDHDRKMVLRCKVQNLVVRETLSPSMTQLAAAKRSQTKYEERPSPPTKRCRSEEQRRWSREYPKSDVGYDPRYEERSIRRQESDESYERRYPRRRHSYDRCEPRQREDRYQVLLKKESNDSCPVQRYKIGHSREAKSPEDRKEDLRWDSCNVTEQLNKHVDEMMKDRDPDSPERVRHQRQVKQEPASVPPPRKTSAPKEVKKEPVEKCPKRRRARRGRRPRRSSPSRSGRGLVLI</sequence>
<accession>A0A9P0ALY0</accession>
<evidence type="ECO:0000256" key="2">
    <source>
        <dbReference type="SAM" id="MobiDB-lite"/>
    </source>
</evidence>
<dbReference type="GO" id="GO:0005634">
    <property type="term" value="C:nucleus"/>
    <property type="evidence" value="ECO:0007669"/>
    <property type="project" value="UniProtKB-SubCell"/>
</dbReference>
<feature type="domain" description="BESS" evidence="3">
    <location>
        <begin position="420"/>
        <end position="459"/>
    </location>
</feature>
<reference evidence="4" key="1">
    <citation type="submission" date="2021-12" db="EMBL/GenBank/DDBJ databases">
        <authorList>
            <person name="King R."/>
        </authorList>
    </citation>
    <scope>NUCLEOTIDE SEQUENCE</scope>
</reference>
<dbReference type="EMBL" id="OU963869">
    <property type="protein sequence ID" value="CAH0394178.1"/>
    <property type="molecule type" value="Genomic_DNA"/>
</dbReference>
<organism evidence="4 5">
    <name type="scientific">Bemisia tabaci</name>
    <name type="common">Sweetpotato whitefly</name>
    <name type="synonym">Aleurodes tabaci</name>
    <dbReference type="NCBI Taxonomy" id="7038"/>
    <lineage>
        <taxon>Eukaryota</taxon>
        <taxon>Metazoa</taxon>
        <taxon>Ecdysozoa</taxon>
        <taxon>Arthropoda</taxon>
        <taxon>Hexapoda</taxon>
        <taxon>Insecta</taxon>
        <taxon>Pterygota</taxon>
        <taxon>Neoptera</taxon>
        <taxon>Paraneoptera</taxon>
        <taxon>Hemiptera</taxon>
        <taxon>Sternorrhyncha</taxon>
        <taxon>Aleyrodoidea</taxon>
        <taxon>Aleyrodidae</taxon>
        <taxon>Aleyrodinae</taxon>
        <taxon>Bemisia</taxon>
    </lineage>
</organism>
<dbReference type="PROSITE" id="PS51031">
    <property type="entry name" value="BESS"/>
    <property type="match status" value="1"/>
</dbReference>
<dbReference type="Proteomes" id="UP001152759">
    <property type="component" value="Chromosome 8"/>
</dbReference>
<comment type="subcellular location">
    <subcellularLocation>
        <location evidence="1">Nucleus</location>
    </subcellularLocation>
</comment>
<feature type="compositionally biased region" description="Basic and acidic residues" evidence="2">
    <location>
        <begin position="592"/>
        <end position="611"/>
    </location>
</feature>